<dbReference type="AlphaFoldDB" id="A0AAD9GTV7"/>
<organism evidence="1 2">
    <name type="scientific">Phytophthora citrophthora</name>
    <dbReference type="NCBI Taxonomy" id="4793"/>
    <lineage>
        <taxon>Eukaryota</taxon>
        <taxon>Sar</taxon>
        <taxon>Stramenopiles</taxon>
        <taxon>Oomycota</taxon>
        <taxon>Peronosporomycetes</taxon>
        <taxon>Peronosporales</taxon>
        <taxon>Peronosporaceae</taxon>
        <taxon>Phytophthora</taxon>
    </lineage>
</organism>
<comment type="caution">
    <text evidence="1">The sequence shown here is derived from an EMBL/GenBank/DDBJ whole genome shotgun (WGS) entry which is preliminary data.</text>
</comment>
<dbReference type="Proteomes" id="UP001259832">
    <property type="component" value="Unassembled WGS sequence"/>
</dbReference>
<evidence type="ECO:0000313" key="1">
    <source>
        <dbReference type="EMBL" id="KAK1944028.1"/>
    </source>
</evidence>
<sequence>MRSVPRLVRRDAVVAEVPAVPAWADTALAVLCSGCSCKEANGRWRVEVLACYGNDTASRPQGVQSVGQAPA</sequence>
<evidence type="ECO:0000313" key="2">
    <source>
        <dbReference type="Proteomes" id="UP001259832"/>
    </source>
</evidence>
<accession>A0AAD9GTV7</accession>
<reference evidence="1" key="1">
    <citation type="submission" date="2023-08" db="EMBL/GenBank/DDBJ databases">
        <title>Reference Genome Resource for the Citrus Pathogen Phytophthora citrophthora.</title>
        <authorList>
            <person name="Moller H."/>
            <person name="Coetzee B."/>
            <person name="Rose L.J."/>
            <person name="Van Niekerk J.M."/>
        </authorList>
    </citation>
    <scope>NUCLEOTIDE SEQUENCE</scope>
    <source>
        <strain evidence="1">STE-U-9442</strain>
    </source>
</reference>
<name>A0AAD9GTV7_9STRA</name>
<protein>
    <submittedName>
        <fullName evidence="1">Uncharacterized protein</fullName>
    </submittedName>
</protein>
<dbReference type="EMBL" id="JASMQC010000006">
    <property type="protein sequence ID" value="KAK1944028.1"/>
    <property type="molecule type" value="Genomic_DNA"/>
</dbReference>
<proteinExistence type="predicted"/>
<keyword evidence="2" id="KW-1185">Reference proteome</keyword>
<gene>
    <name evidence="1" type="ORF">P3T76_003940</name>
</gene>